<evidence type="ECO:0000256" key="1">
    <source>
        <dbReference type="ARBA" id="ARBA00004450"/>
    </source>
</evidence>
<evidence type="ECO:0000313" key="5">
    <source>
        <dbReference type="EMBL" id="KAF7370995.1"/>
    </source>
</evidence>
<feature type="domain" description="NAD(P)-binding" evidence="4">
    <location>
        <begin position="59"/>
        <end position="218"/>
    </location>
</feature>
<dbReference type="AlphaFoldDB" id="A0A8H6Z1P3"/>
<organism evidence="5 6">
    <name type="scientific">Mycena sanguinolenta</name>
    <dbReference type="NCBI Taxonomy" id="230812"/>
    <lineage>
        <taxon>Eukaryota</taxon>
        <taxon>Fungi</taxon>
        <taxon>Dikarya</taxon>
        <taxon>Basidiomycota</taxon>
        <taxon>Agaricomycotina</taxon>
        <taxon>Agaricomycetes</taxon>
        <taxon>Agaricomycetidae</taxon>
        <taxon>Agaricales</taxon>
        <taxon>Marasmiineae</taxon>
        <taxon>Mycenaceae</taxon>
        <taxon>Mycena</taxon>
    </lineage>
</organism>
<accession>A0A8H6Z1P3</accession>
<gene>
    <name evidence="5" type="ORF">MSAN_00733700</name>
</gene>
<dbReference type="Proteomes" id="UP000623467">
    <property type="component" value="Unassembled WGS sequence"/>
</dbReference>
<proteinExistence type="inferred from homology"/>
<feature type="signal peptide" evidence="3">
    <location>
        <begin position="1"/>
        <end position="24"/>
    </location>
</feature>
<feature type="chain" id="PRO_5034730728" evidence="3">
    <location>
        <begin position="25"/>
        <end position="303"/>
    </location>
</feature>
<evidence type="ECO:0000256" key="3">
    <source>
        <dbReference type="SAM" id="SignalP"/>
    </source>
</evidence>
<comment type="subcellular location">
    <subcellularLocation>
        <location evidence="1">Mitochondrion outer membrane</location>
        <topology evidence="1">Peripheral membrane protein</topology>
    </subcellularLocation>
</comment>
<name>A0A8H6Z1P3_9AGAR</name>
<dbReference type="GO" id="GO:0005741">
    <property type="term" value="C:mitochondrial outer membrane"/>
    <property type="evidence" value="ECO:0007669"/>
    <property type="project" value="UniProtKB-SubCell"/>
</dbReference>
<dbReference type="Gene3D" id="3.40.50.720">
    <property type="entry name" value="NAD(P)-binding Rossmann-like Domain"/>
    <property type="match status" value="1"/>
</dbReference>
<dbReference type="InterPro" id="IPR036291">
    <property type="entry name" value="NAD(P)-bd_dom_sf"/>
</dbReference>
<dbReference type="GO" id="GO:0051170">
    <property type="term" value="P:import into nucleus"/>
    <property type="evidence" value="ECO:0007669"/>
    <property type="project" value="TreeGrafter"/>
</dbReference>
<evidence type="ECO:0000259" key="4">
    <source>
        <dbReference type="Pfam" id="PF13460"/>
    </source>
</evidence>
<keyword evidence="3" id="KW-0732">Signal</keyword>
<dbReference type="PANTHER" id="PTHR14097:SF7">
    <property type="entry name" value="OXIDOREDUCTASE HTATIP2"/>
    <property type="match status" value="1"/>
</dbReference>
<dbReference type="SUPFAM" id="SSF51735">
    <property type="entry name" value="NAD(P)-binding Rossmann-fold domains"/>
    <property type="match status" value="1"/>
</dbReference>
<dbReference type="EMBL" id="JACAZH010000004">
    <property type="protein sequence ID" value="KAF7370995.1"/>
    <property type="molecule type" value="Genomic_DNA"/>
</dbReference>
<evidence type="ECO:0000313" key="6">
    <source>
        <dbReference type="Proteomes" id="UP000623467"/>
    </source>
</evidence>
<comment type="similarity">
    <text evidence="2">Belongs to the FMP52 family.</text>
</comment>
<dbReference type="InterPro" id="IPR016040">
    <property type="entry name" value="NAD(P)-bd_dom"/>
</dbReference>
<keyword evidence="6" id="KW-1185">Reference proteome</keyword>
<dbReference type="PANTHER" id="PTHR14097">
    <property type="entry name" value="OXIDOREDUCTASE HTATIP2"/>
    <property type="match status" value="1"/>
</dbReference>
<dbReference type="OrthoDB" id="430436at2759"/>
<comment type="caution">
    <text evidence="5">The sequence shown here is derived from an EMBL/GenBank/DDBJ whole genome shotgun (WGS) entry which is preliminary data.</text>
</comment>
<sequence length="303" mass="32799">MVVIMHTHLFILLHFLQNAPSLLASPAPSAWRRSIRPPLPPMTQKAGAAFAPKTALILGGTGQVGGKLLRELIDSNTFTRIGEFGRRTTPLDTLPASAQDKLVQKVIDFEHLEDAGLKDEQWDVVFIAMGTSRKNAGSFEAFVRIDREYVINAAKAARSDKHPQRLVYVSTFNADVNAWLPYFKSKGITEDGLASIGYDDTIVFRPGFLAGTNRPKFRLGEAIALAIARVLTMIGIPGYRIEITTLATSLVRAGKLGSAGLPAEVKATQVGRDDARYALVKSVGAEELAKDSHSPCTGGSEEL</sequence>
<reference evidence="5" key="1">
    <citation type="submission" date="2020-05" db="EMBL/GenBank/DDBJ databases">
        <title>Mycena genomes resolve the evolution of fungal bioluminescence.</title>
        <authorList>
            <person name="Tsai I.J."/>
        </authorList>
    </citation>
    <scope>NUCLEOTIDE SEQUENCE</scope>
    <source>
        <strain evidence="5">160909Yilan</strain>
    </source>
</reference>
<protein>
    <submittedName>
        <fullName evidence="5">Oxidoreductase HTATIP2</fullName>
    </submittedName>
</protein>
<dbReference type="Pfam" id="PF13460">
    <property type="entry name" value="NAD_binding_10"/>
    <property type="match status" value="1"/>
</dbReference>
<evidence type="ECO:0000256" key="2">
    <source>
        <dbReference type="ARBA" id="ARBA00006617"/>
    </source>
</evidence>